<proteinExistence type="predicted"/>
<sequence length="143" mass="16346">MVKNHFLDLILLEDANELLHVSSAQPSKGNDNGVVELKTDMYEAFNIDFNRSWRGGDHPFLHLFIGPIAVYQVRPSATAKLQFNTHGWKYSSVPSLRSMNLLRKSMAQYAAQSERLWLEPMTIEKHLDGYHKMLSDPGAKSWT</sequence>
<protein>
    <submittedName>
        <fullName evidence="1">Uncharacterized protein</fullName>
    </submittedName>
</protein>
<name>A0A4Z1KWP6_9HELO</name>
<dbReference type="EMBL" id="PQXO01000131">
    <property type="protein sequence ID" value="TGO88965.1"/>
    <property type="molecule type" value="Genomic_DNA"/>
</dbReference>
<evidence type="ECO:0000313" key="2">
    <source>
        <dbReference type="Proteomes" id="UP000297280"/>
    </source>
</evidence>
<dbReference type="AlphaFoldDB" id="A0A4Z1KWP6"/>
<organism evidence="1 2">
    <name type="scientific">Botrytis porri</name>
    <dbReference type="NCBI Taxonomy" id="87229"/>
    <lineage>
        <taxon>Eukaryota</taxon>
        <taxon>Fungi</taxon>
        <taxon>Dikarya</taxon>
        <taxon>Ascomycota</taxon>
        <taxon>Pezizomycotina</taxon>
        <taxon>Leotiomycetes</taxon>
        <taxon>Helotiales</taxon>
        <taxon>Sclerotiniaceae</taxon>
        <taxon>Botrytis</taxon>
    </lineage>
</organism>
<comment type="caution">
    <text evidence="1">The sequence shown here is derived from an EMBL/GenBank/DDBJ whole genome shotgun (WGS) entry which is preliminary data.</text>
</comment>
<gene>
    <name evidence="1" type="ORF">BPOR_0131g00040</name>
</gene>
<evidence type="ECO:0000313" key="1">
    <source>
        <dbReference type="EMBL" id="TGO88965.1"/>
    </source>
</evidence>
<dbReference type="Proteomes" id="UP000297280">
    <property type="component" value="Unassembled WGS sequence"/>
</dbReference>
<keyword evidence="2" id="KW-1185">Reference proteome</keyword>
<accession>A0A4Z1KWP6</accession>
<reference evidence="1 2" key="1">
    <citation type="submission" date="2017-12" db="EMBL/GenBank/DDBJ databases">
        <title>Comparative genomics of Botrytis spp.</title>
        <authorList>
            <person name="Valero-Jimenez C.A."/>
            <person name="Tapia P."/>
            <person name="Veloso J."/>
            <person name="Silva-Moreno E."/>
            <person name="Staats M."/>
            <person name="Valdes J.H."/>
            <person name="Van Kan J.A.L."/>
        </authorList>
    </citation>
    <scope>NUCLEOTIDE SEQUENCE [LARGE SCALE GENOMIC DNA]</scope>
    <source>
        <strain evidence="1 2">MUCL3349</strain>
    </source>
</reference>